<reference evidence="7" key="1">
    <citation type="journal article" date="2021" name="Mol. Plant Microbe Interact.">
        <title>Telomere to telomere genome assembly of Fusarium musae F31, causal agent of crown rot disease of banana.</title>
        <authorList>
            <person name="Degradi L."/>
            <person name="Tava V."/>
            <person name="Kunova A."/>
            <person name="Cortesi P."/>
            <person name="Saracchi M."/>
            <person name="Pasquali M."/>
        </authorList>
    </citation>
    <scope>NUCLEOTIDE SEQUENCE</scope>
    <source>
        <strain evidence="7">F31</strain>
    </source>
</reference>
<proteinExistence type="inferred from homology"/>
<evidence type="ECO:0000256" key="1">
    <source>
        <dbReference type="ARBA" id="ARBA00004141"/>
    </source>
</evidence>
<comment type="caution">
    <text evidence="7">The sequence shown here is derived from an EMBL/GenBank/DDBJ whole genome shotgun (WGS) entry which is preliminary data.</text>
</comment>
<dbReference type="RefSeq" id="XP_044676530.1">
    <property type="nucleotide sequence ID" value="XM_044827976.1"/>
</dbReference>
<evidence type="ECO:0000313" key="7">
    <source>
        <dbReference type="EMBL" id="KAG9497530.1"/>
    </source>
</evidence>
<dbReference type="EMBL" id="JAHBCI010000008">
    <property type="protein sequence ID" value="KAG9497530.1"/>
    <property type="molecule type" value="Genomic_DNA"/>
</dbReference>
<keyword evidence="3" id="KW-0408">Iron</keyword>
<dbReference type="Proteomes" id="UP000827133">
    <property type="component" value="Unassembled WGS sequence"/>
</dbReference>
<keyword evidence="3" id="KW-0813">Transport</keyword>
<protein>
    <submittedName>
        <fullName evidence="7">Uncharacterized protein</fullName>
    </submittedName>
</protein>
<comment type="similarity">
    <text evidence="2">Belongs to the oxidase-dependent Fe transporter (OFeT) (TC 9.A.10.1) family.</text>
</comment>
<evidence type="ECO:0000256" key="2">
    <source>
        <dbReference type="ARBA" id="ARBA00008333"/>
    </source>
</evidence>
<dbReference type="Pfam" id="PF03239">
    <property type="entry name" value="FTR1"/>
    <property type="match status" value="1"/>
</dbReference>
<dbReference type="AlphaFoldDB" id="A0A9P8D8W9"/>
<keyword evidence="5" id="KW-1133">Transmembrane helix</keyword>
<evidence type="ECO:0000256" key="6">
    <source>
        <dbReference type="ARBA" id="ARBA00023136"/>
    </source>
</evidence>
<dbReference type="GO" id="GO:0005381">
    <property type="term" value="F:iron ion transmembrane transporter activity"/>
    <property type="evidence" value="ECO:0007669"/>
    <property type="project" value="InterPro"/>
</dbReference>
<evidence type="ECO:0000256" key="5">
    <source>
        <dbReference type="ARBA" id="ARBA00022989"/>
    </source>
</evidence>
<evidence type="ECO:0000313" key="8">
    <source>
        <dbReference type="Proteomes" id="UP000827133"/>
    </source>
</evidence>
<keyword evidence="3" id="KW-0406">Ion transport</keyword>
<dbReference type="GeneID" id="68318247"/>
<dbReference type="GO" id="GO:0033573">
    <property type="term" value="C:high-affinity iron permease complex"/>
    <property type="evidence" value="ECO:0007669"/>
    <property type="project" value="InterPro"/>
</dbReference>
<comment type="subcellular location">
    <subcellularLocation>
        <location evidence="1">Membrane</location>
        <topology evidence="1">Multi-pass membrane protein</topology>
    </subcellularLocation>
</comment>
<evidence type="ECO:0000256" key="4">
    <source>
        <dbReference type="ARBA" id="ARBA00022692"/>
    </source>
</evidence>
<keyword evidence="4" id="KW-0812">Transmembrane</keyword>
<gene>
    <name evidence="7" type="ORF">J7337_010391</name>
</gene>
<name>A0A9P8D8W9_9HYPO</name>
<keyword evidence="3" id="KW-0410">Iron transport</keyword>
<keyword evidence="6" id="KW-0472">Membrane</keyword>
<accession>A0A9P8D8W9</accession>
<evidence type="ECO:0000256" key="3">
    <source>
        <dbReference type="ARBA" id="ARBA00022496"/>
    </source>
</evidence>
<organism evidence="7 8">
    <name type="scientific">Fusarium musae</name>
    <dbReference type="NCBI Taxonomy" id="1042133"/>
    <lineage>
        <taxon>Eukaryota</taxon>
        <taxon>Fungi</taxon>
        <taxon>Dikarya</taxon>
        <taxon>Ascomycota</taxon>
        <taxon>Pezizomycotina</taxon>
        <taxon>Sordariomycetes</taxon>
        <taxon>Hypocreomycetidae</taxon>
        <taxon>Hypocreales</taxon>
        <taxon>Nectriaceae</taxon>
        <taxon>Fusarium</taxon>
    </lineage>
</organism>
<dbReference type="KEGG" id="fmu:J7337_010391"/>
<sequence>MLDLFSVPVFVVVFRETLETAIIVSVLLAFLKQTLDGSQRDAGIYKTLRTQSTTAEFFRSGLERLWVLPYV</sequence>
<dbReference type="InterPro" id="IPR004923">
    <property type="entry name" value="FTR1/Fip1/EfeU"/>
</dbReference>
<keyword evidence="8" id="KW-1185">Reference proteome</keyword>